<organism evidence="2 3">
    <name type="scientific">Microdochium bolleyi</name>
    <dbReference type="NCBI Taxonomy" id="196109"/>
    <lineage>
        <taxon>Eukaryota</taxon>
        <taxon>Fungi</taxon>
        <taxon>Dikarya</taxon>
        <taxon>Ascomycota</taxon>
        <taxon>Pezizomycotina</taxon>
        <taxon>Sordariomycetes</taxon>
        <taxon>Xylariomycetidae</taxon>
        <taxon>Xylariales</taxon>
        <taxon>Microdochiaceae</taxon>
        <taxon>Microdochium</taxon>
    </lineage>
</organism>
<evidence type="ECO:0000313" key="2">
    <source>
        <dbReference type="EMBL" id="KXJ97360.1"/>
    </source>
</evidence>
<feature type="compositionally biased region" description="Basic residues" evidence="1">
    <location>
        <begin position="8"/>
        <end position="18"/>
    </location>
</feature>
<reference evidence="3" key="1">
    <citation type="submission" date="2016-02" db="EMBL/GenBank/DDBJ databases">
        <title>Draft genome sequence of Microdochium bolleyi, a fungal endophyte of beachgrass.</title>
        <authorList>
            <consortium name="DOE Joint Genome Institute"/>
            <person name="David A.S."/>
            <person name="May G."/>
            <person name="Haridas S."/>
            <person name="Lim J."/>
            <person name="Wang M."/>
            <person name="Labutti K."/>
            <person name="Lipzen A."/>
            <person name="Barry K."/>
            <person name="Grigoriev I.V."/>
        </authorList>
    </citation>
    <scope>NUCLEOTIDE SEQUENCE [LARGE SCALE GENOMIC DNA]</scope>
    <source>
        <strain evidence="3">J235TASD1</strain>
    </source>
</reference>
<protein>
    <submittedName>
        <fullName evidence="2">Uncharacterized protein</fullName>
    </submittedName>
</protein>
<sequence>MTKTTTPPKKRALAPRRHTVPEPRSLHDTLLRHPGTSLFVLPICWTPFHSQLLGASFSQQPDQRTPMPETTSSPRRSRRIPPSVLRIQRDLNSLLATEDARPLPLTKTRALKDILSTLFPSHLSRPKTSADLDIRFGDRCYGKAVRAQAIWKHPESGSSSFDSAATCSNRSASQLLASMSVNSFSSPAQDHPVMAYVSRSHLDHIRRNCFRIMNGPNRSYNGPVHRLQALRSKNLLPANLDEDQYFVAAMIALAQQTVYADVQARRTLFIPRDVEVRIITVAEEEECFIVYSAVVPAACIEMFDSPSKTPTTPSNFEIKHTRVPVWPVLGLKERLGHVLGRNVVGDFNEHGMDTYEDELTPVPETPSPKRRREVLSEVLNVSFSEDRDAHSPETENMPKRRRLMEGRVGLVR</sequence>
<dbReference type="EMBL" id="KQ964245">
    <property type="protein sequence ID" value="KXJ97360.1"/>
    <property type="molecule type" value="Genomic_DNA"/>
</dbReference>
<dbReference type="InParanoid" id="A0A136JJN3"/>
<evidence type="ECO:0000256" key="1">
    <source>
        <dbReference type="SAM" id="MobiDB-lite"/>
    </source>
</evidence>
<feature type="compositionally biased region" description="Low complexity" evidence="1">
    <location>
        <begin position="64"/>
        <end position="74"/>
    </location>
</feature>
<accession>A0A136JJN3</accession>
<keyword evidence="3" id="KW-1185">Reference proteome</keyword>
<feature type="region of interest" description="Disordered" evidence="1">
    <location>
        <begin position="56"/>
        <end position="79"/>
    </location>
</feature>
<evidence type="ECO:0000313" key="3">
    <source>
        <dbReference type="Proteomes" id="UP000070501"/>
    </source>
</evidence>
<dbReference type="OrthoDB" id="5236816at2759"/>
<dbReference type="AlphaFoldDB" id="A0A136JJN3"/>
<feature type="region of interest" description="Disordered" evidence="1">
    <location>
        <begin position="1"/>
        <end position="23"/>
    </location>
</feature>
<proteinExistence type="predicted"/>
<name>A0A136JJN3_9PEZI</name>
<dbReference type="Proteomes" id="UP000070501">
    <property type="component" value="Unassembled WGS sequence"/>
</dbReference>
<gene>
    <name evidence="2" type="ORF">Micbo1qcDRAFT_200066</name>
</gene>